<sequence>MNEGQEICFACGQHIRQRGHRGERPHSPIVFILAGVLVLAVGVGAVFVVGGRARRAAGEAVRQKQAQLDEAARAAAEAKRDSTRAAVRSDAMGALVQEVNDLESRFNLVRKEVVRDQPSPAQAKLISQISAELGRLRQLAAVIGDQPSAGSDSLKEQLRNGERTVRSLISALSRAPKK</sequence>
<protein>
    <submittedName>
        <fullName evidence="2">Uncharacterized protein</fullName>
    </submittedName>
</protein>
<proteinExistence type="predicted"/>
<evidence type="ECO:0000313" key="2">
    <source>
        <dbReference type="EMBL" id="MBM3331478.1"/>
    </source>
</evidence>
<keyword evidence="1" id="KW-0812">Transmembrane</keyword>
<name>A0A937XH09_UNCW3</name>
<evidence type="ECO:0000256" key="1">
    <source>
        <dbReference type="SAM" id="Phobius"/>
    </source>
</evidence>
<dbReference type="EMBL" id="VGIR01000031">
    <property type="protein sequence ID" value="MBM3331478.1"/>
    <property type="molecule type" value="Genomic_DNA"/>
</dbReference>
<dbReference type="AlphaFoldDB" id="A0A937XH09"/>
<reference evidence="2" key="1">
    <citation type="submission" date="2019-03" db="EMBL/GenBank/DDBJ databases">
        <title>Lake Tanganyika Metagenome-Assembled Genomes (MAGs).</title>
        <authorList>
            <person name="Tran P."/>
        </authorList>
    </citation>
    <scope>NUCLEOTIDE SEQUENCE</scope>
    <source>
        <strain evidence="2">K_DeepCast_150m_m2_040</strain>
    </source>
</reference>
<organism evidence="2 3">
    <name type="scientific">candidate division WOR-3 bacterium</name>
    <dbReference type="NCBI Taxonomy" id="2052148"/>
    <lineage>
        <taxon>Bacteria</taxon>
        <taxon>Bacteria division WOR-3</taxon>
    </lineage>
</organism>
<comment type="caution">
    <text evidence="2">The sequence shown here is derived from an EMBL/GenBank/DDBJ whole genome shotgun (WGS) entry which is preliminary data.</text>
</comment>
<keyword evidence="1" id="KW-0472">Membrane</keyword>
<evidence type="ECO:0000313" key="3">
    <source>
        <dbReference type="Proteomes" id="UP000779900"/>
    </source>
</evidence>
<keyword evidence="1" id="KW-1133">Transmembrane helix</keyword>
<dbReference type="Proteomes" id="UP000779900">
    <property type="component" value="Unassembled WGS sequence"/>
</dbReference>
<accession>A0A937XH09</accession>
<feature type="transmembrane region" description="Helical" evidence="1">
    <location>
        <begin position="29"/>
        <end position="49"/>
    </location>
</feature>
<gene>
    <name evidence="2" type="ORF">FJY68_06445</name>
</gene>